<dbReference type="AlphaFoldDB" id="A0AAV1HQH5"/>
<evidence type="ECO:0000256" key="4">
    <source>
        <dbReference type="ARBA" id="ARBA00022964"/>
    </source>
</evidence>
<evidence type="ECO:0000256" key="6">
    <source>
        <dbReference type="ARBA" id="ARBA00023004"/>
    </source>
</evidence>
<evidence type="ECO:0000259" key="8">
    <source>
        <dbReference type="PROSITE" id="PS51471"/>
    </source>
</evidence>
<evidence type="ECO:0000313" key="9">
    <source>
        <dbReference type="EMBL" id="CAK0735010.1"/>
    </source>
</evidence>
<comment type="subcellular location">
    <subcellularLocation>
        <location evidence="2">Endoplasmic reticulum membrane</location>
        <topology evidence="2">Single-pass type II membrane protein</topology>
    </subcellularLocation>
</comment>
<gene>
    <name evidence="9" type="ORF">CVIRNUC_000515</name>
</gene>
<keyword evidence="10" id="KW-1185">Reference proteome</keyword>
<protein>
    <recommendedName>
        <fullName evidence="8">Fe2OG dioxygenase domain-containing protein</fullName>
    </recommendedName>
</protein>
<dbReference type="InterPro" id="IPR044862">
    <property type="entry name" value="Pro_4_hyd_alph_FE2OG_OXY"/>
</dbReference>
<dbReference type="PANTHER" id="PTHR10869:SF236">
    <property type="entry name" value="PROLYL 4-HYDROXYLASE ALPHA SUBUNIT DOMAIN-CONTAINING PROTEIN"/>
    <property type="match status" value="1"/>
</dbReference>
<evidence type="ECO:0000256" key="5">
    <source>
        <dbReference type="ARBA" id="ARBA00023002"/>
    </source>
</evidence>
<keyword evidence="6" id="KW-0408">Iron</keyword>
<dbReference type="PANTHER" id="PTHR10869">
    <property type="entry name" value="PROLYL 4-HYDROXYLASE ALPHA SUBUNIT"/>
    <property type="match status" value="1"/>
</dbReference>
<dbReference type="EMBL" id="CAUYUE010000001">
    <property type="protein sequence ID" value="CAK0735010.1"/>
    <property type="molecule type" value="Genomic_DNA"/>
</dbReference>
<evidence type="ECO:0000313" key="10">
    <source>
        <dbReference type="Proteomes" id="UP001314263"/>
    </source>
</evidence>
<feature type="domain" description="Fe2OG dioxygenase" evidence="8">
    <location>
        <begin position="110"/>
        <end position="214"/>
    </location>
</feature>
<sequence>MVRPRYNGTSSRPLPHVSKKTDLHLSKLCGDAIFLVRGVLSAAEAGAIVAAAEAIGFKQQGSKGPAHGEAVRDNGRIALNDEGYAQHLWQVLGLQPALAAIAMDGAGACGLNPDIRIYRYLPGQRFNRHYDDSIDLGGGAKTAYTLLVYLCGKDSGLQGGETVFYGKKGNVVASVCPEAGLALLHKHGDDCLLHEGRPVTTGVKYVLRSDVIFA</sequence>
<evidence type="ECO:0000256" key="3">
    <source>
        <dbReference type="ARBA" id="ARBA00022723"/>
    </source>
</evidence>
<comment type="caution">
    <text evidence="9">The sequence shown here is derived from an EMBL/GenBank/DDBJ whole genome shotgun (WGS) entry which is preliminary data.</text>
</comment>
<dbReference type="GO" id="GO:0005506">
    <property type="term" value="F:iron ion binding"/>
    <property type="evidence" value="ECO:0007669"/>
    <property type="project" value="InterPro"/>
</dbReference>
<proteinExistence type="predicted"/>
<dbReference type="GO" id="GO:0005789">
    <property type="term" value="C:endoplasmic reticulum membrane"/>
    <property type="evidence" value="ECO:0007669"/>
    <property type="project" value="UniProtKB-SubCell"/>
</dbReference>
<evidence type="ECO:0000256" key="2">
    <source>
        <dbReference type="ARBA" id="ARBA00004648"/>
    </source>
</evidence>
<dbReference type="PROSITE" id="PS51471">
    <property type="entry name" value="FE2OG_OXY"/>
    <property type="match status" value="1"/>
</dbReference>
<dbReference type="InterPro" id="IPR045054">
    <property type="entry name" value="P4HA-like"/>
</dbReference>
<dbReference type="GO" id="GO:0031418">
    <property type="term" value="F:L-ascorbic acid binding"/>
    <property type="evidence" value="ECO:0007669"/>
    <property type="project" value="InterPro"/>
</dbReference>
<comment type="catalytic activity">
    <reaction evidence="7">
        <text>L-prolyl-[collagen] + 2-oxoglutarate + O2 = trans-4-hydroxy-L-prolyl-[collagen] + succinate + CO2</text>
        <dbReference type="Rhea" id="RHEA:18945"/>
        <dbReference type="Rhea" id="RHEA-COMP:11676"/>
        <dbReference type="Rhea" id="RHEA-COMP:11680"/>
        <dbReference type="ChEBI" id="CHEBI:15379"/>
        <dbReference type="ChEBI" id="CHEBI:16526"/>
        <dbReference type="ChEBI" id="CHEBI:16810"/>
        <dbReference type="ChEBI" id="CHEBI:30031"/>
        <dbReference type="ChEBI" id="CHEBI:50342"/>
        <dbReference type="ChEBI" id="CHEBI:61965"/>
        <dbReference type="EC" id="1.14.11.2"/>
    </reaction>
</comment>
<reference evidence="9 10" key="1">
    <citation type="submission" date="2023-10" db="EMBL/GenBank/DDBJ databases">
        <authorList>
            <person name="Maclean D."/>
            <person name="Macfadyen A."/>
        </authorList>
    </citation>
    <scope>NUCLEOTIDE SEQUENCE [LARGE SCALE GENOMIC DNA]</scope>
</reference>
<keyword evidence="4" id="KW-0223">Dioxygenase</keyword>
<accession>A0AAV1HQH5</accession>
<dbReference type="SMART" id="SM00702">
    <property type="entry name" value="P4Hc"/>
    <property type="match status" value="1"/>
</dbReference>
<evidence type="ECO:0000256" key="7">
    <source>
        <dbReference type="ARBA" id="ARBA00049169"/>
    </source>
</evidence>
<keyword evidence="3" id="KW-0479">Metal-binding</keyword>
<comment type="cofactor">
    <cofactor evidence="1">
        <name>L-ascorbate</name>
        <dbReference type="ChEBI" id="CHEBI:38290"/>
    </cofactor>
</comment>
<organism evidence="9 10">
    <name type="scientific">Coccomyxa viridis</name>
    <dbReference type="NCBI Taxonomy" id="1274662"/>
    <lineage>
        <taxon>Eukaryota</taxon>
        <taxon>Viridiplantae</taxon>
        <taxon>Chlorophyta</taxon>
        <taxon>core chlorophytes</taxon>
        <taxon>Trebouxiophyceae</taxon>
        <taxon>Trebouxiophyceae incertae sedis</taxon>
        <taxon>Coccomyxaceae</taxon>
        <taxon>Coccomyxa</taxon>
    </lineage>
</organism>
<name>A0AAV1HQH5_9CHLO</name>
<evidence type="ECO:0000256" key="1">
    <source>
        <dbReference type="ARBA" id="ARBA00001961"/>
    </source>
</evidence>
<dbReference type="Proteomes" id="UP001314263">
    <property type="component" value="Unassembled WGS sequence"/>
</dbReference>
<dbReference type="Gene3D" id="2.60.120.620">
    <property type="entry name" value="q2cbj1_9rhob like domain"/>
    <property type="match status" value="1"/>
</dbReference>
<dbReference type="Pfam" id="PF13640">
    <property type="entry name" value="2OG-FeII_Oxy_3"/>
    <property type="match status" value="1"/>
</dbReference>
<keyword evidence="5" id="KW-0560">Oxidoreductase</keyword>
<dbReference type="GO" id="GO:0004656">
    <property type="term" value="F:procollagen-proline 4-dioxygenase activity"/>
    <property type="evidence" value="ECO:0007669"/>
    <property type="project" value="UniProtKB-EC"/>
</dbReference>
<dbReference type="InterPro" id="IPR005123">
    <property type="entry name" value="Oxoglu/Fe-dep_dioxygenase_dom"/>
</dbReference>
<dbReference type="InterPro" id="IPR006620">
    <property type="entry name" value="Pro_4_hyd_alph"/>
</dbReference>